<dbReference type="InterPro" id="IPR011992">
    <property type="entry name" value="EF-hand-dom_pair"/>
</dbReference>
<evidence type="ECO:0000313" key="2">
    <source>
        <dbReference type="EMBL" id="CAD9604791.1"/>
    </source>
</evidence>
<gene>
    <name evidence="2" type="ORF">LDAN0321_LOCUS17914</name>
</gene>
<dbReference type="InterPro" id="IPR018247">
    <property type="entry name" value="EF_Hand_1_Ca_BS"/>
</dbReference>
<dbReference type="SUPFAM" id="SSF47473">
    <property type="entry name" value="EF-hand"/>
    <property type="match status" value="1"/>
</dbReference>
<dbReference type="EMBL" id="HBGY01028925">
    <property type="protein sequence ID" value="CAD9604791.1"/>
    <property type="molecule type" value="Transcribed_RNA"/>
</dbReference>
<keyword evidence="1" id="KW-0106">Calcium</keyword>
<name>A0A7S2LFC0_9STRA</name>
<dbReference type="PROSITE" id="PS00018">
    <property type="entry name" value="EF_HAND_1"/>
    <property type="match status" value="1"/>
</dbReference>
<dbReference type="AlphaFoldDB" id="A0A7S2LFC0"/>
<reference evidence="2" key="1">
    <citation type="submission" date="2021-01" db="EMBL/GenBank/DDBJ databases">
        <authorList>
            <person name="Corre E."/>
            <person name="Pelletier E."/>
            <person name="Niang G."/>
            <person name="Scheremetjew M."/>
            <person name="Finn R."/>
            <person name="Kale V."/>
            <person name="Holt S."/>
            <person name="Cochrane G."/>
            <person name="Meng A."/>
            <person name="Brown T."/>
            <person name="Cohen L."/>
        </authorList>
    </citation>
    <scope>NUCLEOTIDE SEQUENCE</scope>
    <source>
        <strain evidence="2">B650</strain>
    </source>
</reference>
<accession>A0A7S2LFC0</accession>
<dbReference type="Gene3D" id="1.10.238.10">
    <property type="entry name" value="EF-hand"/>
    <property type="match status" value="1"/>
</dbReference>
<proteinExistence type="predicted"/>
<evidence type="ECO:0008006" key="3">
    <source>
        <dbReference type="Google" id="ProtNLM"/>
    </source>
</evidence>
<evidence type="ECO:0000256" key="1">
    <source>
        <dbReference type="ARBA" id="ARBA00022837"/>
    </source>
</evidence>
<sequence>MMCFAMKNAQVVKVQVTSFLLVVLPFLPIVSTFHLAHVAYSPSFRSTSVKSYMTSSTAEPKISKLEGEFRDMLNEFYSFSERDIAGIDSYKYRALFEGVAASSDEPEVSRAFTILFEDFVPIRIAGRMIYKHLKTVMEKSTEKRLLQEENIIKSTALSAEEIYEGRKAFLAIDVDEDGQLTIDELVNSGLVETAVTLLGFESFTDLLKKLDKDERGKLDFEMFMIGMQRCMEDSEEAECDISQVLNEVITRMEALEQKDATTSDAKKAKYGERYDSMVEAFKDWEDLVPSGNGRMIEVFNGCFYGAKNKKIVGALKIVYTDYSALRMSGDLIFKLTSKLVGKK</sequence>
<protein>
    <recommendedName>
        <fullName evidence="3">Calmodulin</fullName>
    </recommendedName>
</protein>
<organism evidence="2">
    <name type="scientific">Leptocylindrus danicus</name>
    <dbReference type="NCBI Taxonomy" id="163516"/>
    <lineage>
        <taxon>Eukaryota</taxon>
        <taxon>Sar</taxon>
        <taxon>Stramenopiles</taxon>
        <taxon>Ochrophyta</taxon>
        <taxon>Bacillariophyta</taxon>
        <taxon>Coscinodiscophyceae</taxon>
        <taxon>Chaetocerotophycidae</taxon>
        <taxon>Leptocylindrales</taxon>
        <taxon>Leptocylindraceae</taxon>
        <taxon>Leptocylindrus</taxon>
    </lineage>
</organism>